<evidence type="ECO:0000313" key="4">
    <source>
        <dbReference type="Proteomes" id="UP000051934"/>
    </source>
</evidence>
<dbReference type="GO" id="GO:0008934">
    <property type="term" value="F:inositol monophosphate 1-phosphatase activity"/>
    <property type="evidence" value="ECO:0007669"/>
    <property type="project" value="TreeGrafter"/>
</dbReference>
<feature type="binding site" evidence="2">
    <location>
        <position position="86"/>
    </location>
    <ligand>
        <name>Mg(2+)</name>
        <dbReference type="ChEBI" id="CHEBI:18420"/>
        <label>1</label>
        <note>catalytic</note>
    </ligand>
</feature>
<dbReference type="InterPro" id="IPR000760">
    <property type="entry name" value="Inositol_monophosphatase-like"/>
</dbReference>
<dbReference type="EMBL" id="LIBB01000069">
    <property type="protein sequence ID" value="KRO72435.1"/>
    <property type="molecule type" value="Genomic_DNA"/>
</dbReference>
<dbReference type="SUPFAM" id="SSF56655">
    <property type="entry name" value="Carbohydrate phosphatase"/>
    <property type="match status" value="1"/>
</dbReference>
<dbReference type="GO" id="GO:0007165">
    <property type="term" value="P:signal transduction"/>
    <property type="evidence" value="ECO:0007669"/>
    <property type="project" value="TreeGrafter"/>
</dbReference>
<comment type="cofactor">
    <cofactor evidence="2">
        <name>Mg(2+)</name>
        <dbReference type="ChEBI" id="CHEBI:18420"/>
    </cofactor>
</comment>
<dbReference type="Pfam" id="PF00459">
    <property type="entry name" value="Inositol_P"/>
    <property type="match status" value="1"/>
</dbReference>
<dbReference type="Proteomes" id="UP000051934">
    <property type="component" value="Unassembled WGS sequence"/>
</dbReference>
<dbReference type="PANTHER" id="PTHR20854">
    <property type="entry name" value="INOSITOL MONOPHOSPHATASE"/>
    <property type="match status" value="1"/>
</dbReference>
<dbReference type="Gene3D" id="3.30.540.10">
    <property type="entry name" value="Fructose-1,6-Bisphosphatase, subunit A, domain 1"/>
    <property type="match status" value="1"/>
</dbReference>
<sequence>MHPMINIALKAARDAAEAIAHSSDRLDRIKVINDEPDSFLTSMDLDSDKTLQYHLLKAYPDHSIDSRATGLRAGARKDIVWLIDPLIGNRNFARGYTQFAVSLACKVDGVIQHAAVICPMTNEEFVASRGGGAQLNSRRLRVGRETELVAGALVGLNGEADDIETLLDLQRAVVAAGARVRISGCTALDIVSTAADRLQGGWAPNDAEAGHSIDAAALILKEAGGLIGSELASPDYSSAQELLFANPKILKQMVKLRQAKK</sequence>
<feature type="binding site" evidence="2">
    <location>
        <position position="84"/>
    </location>
    <ligand>
        <name>Mg(2+)</name>
        <dbReference type="ChEBI" id="CHEBI:18420"/>
        <label>1</label>
        <note>catalytic</note>
    </ligand>
</feature>
<proteinExistence type="inferred from homology"/>
<dbReference type="GO" id="GO:0006020">
    <property type="term" value="P:inositol metabolic process"/>
    <property type="evidence" value="ECO:0007669"/>
    <property type="project" value="TreeGrafter"/>
</dbReference>
<keyword evidence="2" id="KW-0460">Magnesium</keyword>
<evidence type="ECO:0000256" key="1">
    <source>
        <dbReference type="ARBA" id="ARBA00009759"/>
    </source>
</evidence>
<dbReference type="PRINTS" id="PR00377">
    <property type="entry name" value="IMPHPHTASES"/>
</dbReference>
<evidence type="ECO:0000313" key="3">
    <source>
        <dbReference type="EMBL" id="KRO72435.1"/>
    </source>
</evidence>
<dbReference type="GO" id="GO:0046872">
    <property type="term" value="F:metal ion binding"/>
    <property type="evidence" value="ECO:0007669"/>
    <property type="project" value="UniProtKB-KW"/>
</dbReference>
<evidence type="ECO:0000256" key="2">
    <source>
        <dbReference type="PIRSR" id="PIRSR600760-2"/>
    </source>
</evidence>
<feature type="binding site" evidence="2">
    <location>
        <position position="214"/>
    </location>
    <ligand>
        <name>Mg(2+)</name>
        <dbReference type="ChEBI" id="CHEBI:18420"/>
        <label>1</label>
        <note>catalytic</note>
    </ligand>
</feature>
<comment type="similarity">
    <text evidence="1">Belongs to the inositol monophosphatase superfamily.</text>
</comment>
<keyword evidence="2" id="KW-0479">Metal-binding</keyword>
<accession>A0A0R2SIF5</accession>
<organism evidence="3 4">
    <name type="scientific">OM182 bacterium BACL3 MAG-120507-bin80</name>
    <dbReference type="NCBI Taxonomy" id="1655577"/>
    <lineage>
        <taxon>Bacteria</taxon>
        <taxon>Pseudomonadati</taxon>
        <taxon>Pseudomonadota</taxon>
        <taxon>Gammaproteobacteria</taxon>
        <taxon>OMG group</taxon>
        <taxon>OM182 clade</taxon>
    </lineage>
</organism>
<reference evidence="3 4" key="1">
    <citation type="submission" date="2015-10" db="EMBL/GenBank/DDBJ databases">
        <title>Metagenome-Assembled Genomes uncover a global brackish microbiome.</title>
        <authorList>
            <person name="Hugerth L.W."/>
            <person name="Larsson J."/>
            <person name="Alneberg J."/>
            <person name="Lindh M.V."/>
            <person name="Legrand C."/>
            <person name="Pinhassi J."/>
            <person name="Andersson A.F."/>
        </authorList>
    </citation>
    <scope>NUCLEOTIDE SEQUENCE [LARGE SCALE GENOMIC DNA]</scope>
    <source>
        <strain evidence="3">BACL4 MAG-120507-bin80</strain>
    </source>
</reference>
<protein>
    <recommendedName>
        <fullName evidence="5">Inositol monophosphatase</fullName>
    </recommendedName>
</protein>
<comment type="caution">
    <text evidence="3">The sequence shown here is derived from an EMBL/GenBank/DDBJ whole genome shotgun (WGS) entry which is preliminary data.</text>
</comment>
<dbReference type="Gene3D" id="3.40.190.80">
    <property type="match status" value="1"/>
</dbReference>
<dbReference type="AlphaFoldDB" id="A0A0R2SIF5"/>
<dbReference type="PANTHER" id="PTHR20854:SF4">
    <property type="entry name" value="INOSITOL-1-MONOPHOSPHATASE-RELATED"/>
    <property type="match status" value="1"/>
</dbReference>
<gene>
    <name evidence="3" type="ORF">ABR69_08875</name>
</gene>
<evidence type="ECO:0008006" key="5">
    <source>
        <dbReference type="Google" id="ProtNLM"/>
    </source>
</evidence>
<name>A0A0R2SIF5_9GAMM</name>